<name>A0A147GLL8_9BURK</name>
<proteinExistence type="predicted"/>
<reference evidence="1 2" key="1">
    <citation type="journal article" date="2016" name="Front. Microbiol.">
        <title>Genomic Resource of Rice Seed Associated Bacteria.</title>
        <authorList>
            <person name="Midha S."/>
            <person name="Bansal K."/>
            <person name="Sharma S."/>
            <person name="Kumar N."/>
            <person name="Patil P.P."/>
            <person name="Chaudhry V."/>
            <person name="Patil P.B."/>
        </authorList>
    </citation>
    <scope>NUCLEOTIDE SEQUENCE [LARGE SCALE GENOMIC DNA]</scope>
    <source>
        <strain evidence="1 2">NS331</strain>
    </source>
</reference>
<sequence>MVTMMVLAKQWQDFSNESGLKPLSCMNRPTKGEQLLKKLLLTVMLVSRWFCLRQTMRAV</sequence>
<evidence type="ECO:0000313" key="2">
    <source>
        <dbReference type="Proteomes" id="UP000072741"/>
    </source>
</evidence>
<accession>A0A147GLL8</accession>
<protein>
    <submittedName>
        <fullName evidence="1">Uncharacterized protein</fullName>
    </submittedName>
</protein>
<evidence type="ECO:0000313" key="1">
    <source>
        <dbReference type="EMBL" id="KTT13088.1"/>
    </source>
</evidence>
<keyword evidence="2" id="KW-1185">Reference proteome</keyword>
<dbReference type="AlphaFoldDB" id="A0A147GLL8"/>
<gene>
    <name evidence="1" type="ORF">NS331_24350</name>
</gene>
<dbReference type="Proteomes" id="UP000072741">
    <property type="component" value="Unassembled WGS sequence"/>
</dbReference>
<dbReference type="EMBL" id="LDSL01000205">
    <property type="protein sequence ID" value="KTT13088.1"/>
    <property type="molecule type" value="Genomic_DNA"/>
</dbReference>
<organism evidence="1 2">
    <name type="scientific">Pseudacidovorax intermedius</name>
    <dbReference type="NCBI Taxonomy" id="433924"/>
    <lineage>
        <taxon>Bacteria</taxon>
        <taxon>Pseudomonadati</taxon>
        <taxon>Pseudomonadota</taxon>
        <taxon>Betaproteobacteria</taxon>
        <taxon>Burkholderiales</taxon>
        <taxon>Comamonadaceae</taxon>
        <taxon>Pseudacidovorax</taxon>
    </lineage>
</organism>
<comment type="caution">
    <text evidence="1">The sequence shown here is derived from an EMBL/GenBank/DDBJ whole genome shotgun (WGS) entry which is preliminary data.</text>
</comment>